<gene>
    <name evidence="3" type="ORF">H0264_36130</name>
</gene>
<dbReference type="Proteomes" id="UP000515512">
    <property type="component" value="Chromosome"/>
</dbReference>
<dbReference type="PANTHER" id="PTHR30244">
    <property type="entry name" value="TRANSAMINASE"/>
    <property type="match status" value="1"/>
</dbReference>
<evidence type="ECO:0000256" key="2">
    <source>
        <dbReference type="RuleBase" id="RU004508"/>
    </source>
</evidence>
<dbReference type="Gene3D" id="3.40.640.10">
    <property type="entry name" value="Type I PLP-dependent aspartate aminotransferase-like (Major domain)"/>
    <property type="match status" value="1"/>
</dbReference>
<comment type="cofactor">
    <cofactor evidence="1">
        <name>pyridoxal 5'-phosphate</name>
        <dbReference type="ChEBI" id="CHEBI:597326"/>
    </cofactor>
</comment>
<dbReference type="InterPro" id="IPR015424">
    <property type="entry name" value="PyrdxlP-dep_Trfase"/>
</dbReference>
<dbReference type="AlphaFoldDB" id="A0A7D6Z1P6"/>
<evidence type="ECO:0000256" key="1">
    <source>
        <dbReference type="ARBA" id="ARBA00001933"/>
    </source>
</evidence>
<keyword evidence="3" id="KW-0032">Aminotransferase</keyword>
<keyword evidence="4" id="KW-1185">Reference proteome</keyword>
<dbReference type="SUPFAM" id="SSF53383">
    <property type="entry name" value="PLP-dependent transferases"/>
    <property type="match status" value="1"/>
</dbReference>
<name>A0A7D6Z1P6_9NOCA</name>
<organism evidence="3 4">
    <name type="scientific">Nocardia huaxiensis</name>
    <dbReference type="NCBI Taxonomy" id="2755382"/>
    <lineage>
        <taxon>Bacteria</taxon>
        <taxon>Bacillati</taxon>
        <taxon>Actinomycetota</taxon>
        <taxon>Actinomycetes</taxon>
        <taxon>Mycobacteriales</taxon>
        <taxon>Nocardiaceae</taxon>
        <taxon>Nocardia</taxon>
    </lineage>
</organism>
<evidence type="ECO:0000313" key="4">
    <source>
        <dbReference type="Proteomes" id="UP000515512"/>
    </source>
</evidence>
<dbReference type="GO" id="GO:0008483">
    <property type="term" value="F:transaminase activity"/>
    <property type="evidence" value="ECO:0007669"/>
    <property type="project" value="UniProtKB-KW"/>
</dbReference>
<dbReference type="EMBL" id="CP059399">
    <property type="protein sequence ID" value="QLY30486.1"/>
    <property type="molecule type" value="Genomic_DNA"/>
</dbReference>
<dbReference type="Gene3D" id="3.90.1150.10">
    <property type="entry name" value="Aspartate Aminotransferase, domain 1"/>
    <property type="match status" value="1"/>
</dbReference>
<proteinExistence type="inferred from homology"/>
<dbReference type="PANTHER" id="PTHR30244:SF34">
    <property type="entry name" value="DTDP-4-AMINO-4,6-DIDEOXYGALACTOSE TRANSAMINASE"/>
    <property type="match status" value="1"/>
</dbReference>
<keyword evidence="2" id="KW-0663">Pyridoxal phosphate</keyword>
<accession>A0A7D6Z1P6</accession>
<dbReference type="KEGG" id="nhu:H0264_36130"/>
<reference evidence="3 4" key="1">
    <citation type="submission" date="2020-07" db="EMBL/GenBank/DDBJ databases">
        <authorList>
            <person name="Zhuang K."/>
            <person name="Ran Y."/>
        </authorList>
    </citation>
    <scope>NUCLEOTIDE SEQUENCE [LARGE SCALE GENOMIC DNA]</scope>
    <source>
        <strain evidence="3 4">WCH-YHL-001</strain>
    </source>
</reference>
<evidence type="ECO:0000313" key="3">
    <source>
        <dbReference type="EMBL" id="QLY30486.1"/>
    </source>
</evidence>
<dbReference type="InterPro" id="IPR015422">
    <property type="entry name" value="PyrdxlP-dep_Trfase_small"/>
</dbReference>
<comment type="similarity">
    <text evidence="2">Belongs to the DegT/DnrJ/EryC1 family.</text>
</comment>
<dbReference type="RefSeq" id="WP_181581684.1">
    <property type="nucleotide sequence ID" value="NZ_CP059399.1"/>
</dbReference>
<dbReference type="InterPro" id="IPR015421">
    <property type="entry name" value="PyrdxlP-dep_Trfase_major"/>
</dbReference>
<dbReference type="InterPro" id="IPR000653">
    <property type="entry name" value="DegT/StrS_aminotransferase"/>
</dbReference>
<keyword evidence="3" id="KW-0808">Transferase</keyword>
<dbReference type="Pfam" id="PF01041">
    <property type="entry name" value="DegT_DnrJ_EryC1"/>
    <property type="match status" value="1"/>
</dbReference>
<protein>
    <submittedName>
        <fullName evidence="3">DegT/DnrJ/EryC1/StrS family aminotransferase</fullName>
    </submittedName>
</protein>
<sequence>MLAIHGGPPVRRAASWPRWPQYDESTERELLAALRSERWSVSWYAPDGGKSRERLFGEAFARYHDAAYGVSVDHGSSALVIALEALGVGPGDEVIVPAVTWVAPATAVLRVGATPVLVDVDPESGCLTGESIRDGLSARTRAVIAVHLACTTVDLDDVPAATLATGLPLIEDCSQAHGARWAGRAVGTFGNAGVFSLGAAKTLAGGEGGAVITDRQHLYQRMLQLRADSRGYTPGVPGVGEYELVERGEIMGANYCMSELTAAVLLDQLPRLDAQNELREQRAKELEAGLADIPGLAPVPVPAPVDRRAIYEYGIRVCPGAFGAAPVEAVAAALTAELGTRVYPPRDPLHRSILLRPRTKPRFARLPDATWDRMTGRDFPGADHYRDHTLLLHHSVLLGDTADIDGILTALDKVRTRSDALSAASGCSLTKGARP</sequence>
<dbReference type="GO" id="GO:0030170">
    <property type="term" value="F:pyridoxal phosphate binding"/>
    <property type="evidence" value="ECO:0007669"/>
    <property type="project" value="TreeGrafter"/>
</dbReference>
<dbReference type="GO" id="GO:0000271">
    <property type="term" value="P:polysaccharide biosynthetic process"/>
    <property type="evidence" value="ECO:0007669"/>
    <property type="project" value="TreeGrafter"/>
</dbReference>